<dbReference type="PROSITE" id="PS51257">
    <property type="entry name" value="PROKAR_LIPOPROTEIN"/>
    <property type="match status" value="1"/>
</dbReference>
<dbReference type="AlphaFoldDB" id="A0AAE0KVE0"/>
<comment type="caution">
    <text evidence="4">The sequence shown here is derived from an EMBL/GenBank/DDBJ whole genome shotgun (WGS) entry which is preliminary data.</text>
</comment>
<dbReference type="Proteomes" id="UP001190700">
    <property type="component" value="Unassembled WGS sequence"/>
</dbReference>
<keyword evidence="2" id="KW-1133">Transmembrane helix</keyword>
<gene>
    <name evidence="4" type="ORF">CYMTET_28999</name>
</gene>
<keyword evidence="2" id="KW-0812">Transmembrane</keyword>
<dbReference type="EMBL" id="LGRX02016443">
    <property type="protein sequence ID" value="KAK3262127.1"/>
    <property type="molecule type" value="Genomic_DNA"/>
</dbReference>
<name>A0AAE0KVE0_9CHLO</name>
<protein>
    <submittedName>
        <fullName evidence="4">Uncharacterized protein</fullName>
    </submittedName>
</protein>
<accession>A0AAE0KVE0</accession>
<reference evidence="4 5" key="1">
    <citation type="journal article" date="2015" name="Genome Biol. Evol.">
        <title>Comparative Genomics of a Bacterivorous Green Alga Reveals Evolutionary Causalities and Consequences of Phago-Mixotrophic Mode of Nutrition.</title>
        <authorList>
            <person name="Burns J.A."/>
            <person name="Paasch A."/>
            <person name="Narechania A."/>
            <person name="Kim E."/>
        </authorList>
    </citation>
    <scope>NUCLEOTIDE SEQUENCE [LARGE SCALE GENOMIC DNA]</scope>
    <source>
        <strain evidence="4 5">PLY_AMNH</strain>
    </source>
</reference>
<proteinExistence type="predicted"/>
<feature type="compositionally biased region" description="Pro residues" evidence="1">
    <location>
        <begin position="159"/>
        <end position="220"/>
    </location>
</feature>
<keyword evidence="5" id="KW-1185">Reference proteome</keyword>
<organism evidence="4 5">
    <name type="scientific">Cymbomonas tetramitiformis</name>
    <dbReference type="NCBI Taxonomy" id="36881"/>
    <lineage>
        <taxon>Eukaryota</taxon>
        <taxon>Viridiplantae</taxon>
        <taxon>Chlorophyta</taxon>
        <taxon>Pyramimonadophyceae</taxon>
        <taxon>Pyramimonadales</taxon>
        <taxon>Pyramimonadaceae</taxon>
        <taxon>Cymbomonas</taxon>
    </lineage>
</organism>
<evidence type="ECO:0000256" key="3">
    <source>
        <dbReference type="SAM" id="SignalP"/>
    </source>
</evidence>
<feature type="chain" id="PRO_5042099173" evidence="3">
    <location>
        <begin position="29"/>
        <end position="420"/>
    </location>
</feature>
<sequence length="420" mass="45926">MRPESRSRKGILLSQALALLSCFSYSFAHVVPQTSITSDIAFVERDGEYALFNVTFSERIFGFNLSHDCLLTGCISGGENDTVGIHAEGYTTFKNFHRNFDMFRRYRCRVRVTEDYATVQVKDHAVWNKMGDTNADSDVLIVESNDPKQATGSILNDKPAPPPLLPPPLLVPPPEPRPSQPAPVYPSPSPSQPPPQSLPNLSPPPVPVPSPPQLTSPSSPPYEQSVPLVPIGVRGSLQFRKAADGDTPDYNEEFEAAFRQSILQLAGEGAELHLLRGPEAASSNFSISFEMNIPSKDQALALLGTLKCCAAQEFKENEFFTEYVTVTPVRVELIAPSENSPSALTFDPHTTSKELIHRGVGMSGIDGDGGEDGEAMSAWFILAAVLLVLFPMVAGMVLWKYKFGGYQQMPLDGEERNNDL</sequence>
<evidence type="ECO:0000256" key="1">
    <source>
        <dbReference type="SAM" id="MobiDB-lite"/>
    </source>
</evidence>
<feature type="transmembrane region" description="Helical" evidence="2">
    <location>
        <begin position="378"/>
        <end position="399"/>
    </location>
</feature>
<keyword evidence="3" id="KW-0732">Signal</keyword>
<feature type="signal peptide" evidence="3">
    <location>
        <begin position="1"/>
        <end position="28"/>
    </location>
</feature>
<evidence type="ECO:0000313" key="5">
    <source>
        <dbReference type="Proteomes" id="UP001190700"/>
    </source>
</evidence>
<evidence type="ECO:0000256" key="2">
    <source>
        <dbReference type="SAM" id="Phobius"/>
    </source>
</evidence>
<evidence type="ECO:0000313" key="4">
    <source>
        <dbReference type="EMBL" id="KAK3262127.1"/>
    </source>
</evidence>
<feature type="region of interest" description="Disordered" evidence="1">
    <location>
        <begin position="149"/>
        <end position="227"/>
    </location>
</feature>
<keyword evidence="2" id="KW-0472">Membrane</keyword>